<evidence type="ECO:0000313" key="2">
    <source>
        <dbReference type="EnsemblPlants" id="KRH34169"/>
    </source>
</evidence>
<gene>
    <name evidence="2" type="primary">LOC121172885</name>
    <name evidence="1" type="ORF">GLYMA_10G167700</name>
</gene>
<sequence>MENNFSPPSNRATTSVKLVSFRLAFRPPNLNPPIRGCHVNGAVAVNGGRRRAVLEPRHLRDQVGFGADNALRFLRSQKTQISASDLRRRHCCSSQPQNLRLLRCFLKWNFQEEKRVADDERRWRMKAVEEVLELGLHLCHDGFNDVVV</sequence>
<reference evidence="1 2" key="1">
    <citation type="journal article" date="2010" name="Nature">
        <title>Genome sequence of the palaeopolyploid soybean.</title>
        <authorList>
            <person name="Schmutz J."/>
            <person name="Cannon S.B."/>
            <person name="Schlueter J."/>
            <person name="Ma J."/>
            <person name="Mitros T."/>
            <person name="Nelson W."/>
            <person name="Hyten D.L."/>
            <person name="Song Q."/>
            <person name="Thelen J.J."/>
            <person name="Cheng J."/>
            <person name="Xu D."/>
            <person name="Hellsten U."/>
            <person name="May G.D."/>
            <person name="Yu Y."/>
            <person name="Sakurai T."/>
            <person name="Umezawa T."/>
            <person name="Bhattacharyya M.K."/>
            <person name="Sandhu D."/>
            <person name="Valliyodan B."/>
            <person name="Lindquist E."/>
            <person name="Peto M."/>
            <person name="Grant D."/>
            <person name="Shu S."/>
            <person name="Goodstein D."/>
            <person name="Barry K."/>
            <person name="Futrell-Griggs M."/>
            <person name="Abernathy B."/>
            <person name="Du J."/>
            <person name="Tian Z."/>
            <person name="Zhu L."/>
            <person name="Gill N."/>
            <person name="Joshi T."/>
            <person name="Libault M."/>
            <person name="Sethuraman A."/>
            <person name="Zhang X.-C."/>
            <person name="Shinozaki K."/>
            <person name="Nguyen H.T."/>
            <person name="Wing R.A."/>
            <person name="Cregan P."/>
            <person name="Specht J."/>
            <person name="Grimwood J."/>
            <person name="Rokhsar D."/>
            <person name="Stacey G."/>
            <person name="Shoemaker R.C."/>
            <person name="Jackson S.A."/>
        </authorList>
    </citation>
    <scope>NUCLEOTIDE SEQUENCE [LARGE SCALE GENOMIC DNA]</scope>
    <source>
        <strain evidence="2">cv. Williams 82</strain>
        <tissue evidence="1">Callus</tissue>
    </source>
</reference>
<dbReference type="HOGENOM" id="CLU_1762039_0_0_1"/>
<dbReference type="PaxDb" id="3847-GLYMA10G31075.1"/>
<dbReference type="RefSeq" id="XP_040861703.1">
    <property type="nucleotide sequence ID" value="XM_041005769.1"/>
</dbReference>
<dbReference type="Proteomes" id="UP000008827">
    <property type="component" value="Chromosome 10"/>
</dbReference>
<evidence type="ECO:0000313" key="3">
    <source>
        <dbReference type="Proteomes" id="UP000008827"/>
    </source>
</evidence>
<proteinExistence type="predicted"/>
<protein>
    <submittedName>
        <fullName evidence="1 2">Uncharacterized protein</fullName>
    </submittedName>
</protein>
<organism evidence="1">
    <name type="scientific">Glycine max</name>
    <name type="common">Soybean</name>
    <name type="synonym">Glycine hispida</name>
    <dbReference type="NCBI Taxonomy" id="3847"/>
    <lineage>
        <taxon>Eukaryota</taxon>
        <taxon>Viridiplantae</taxon>
        <taxon>Streptophyta</taxon>
        <taxon>Embryophyta</taxon>
        <taxon>Tracheophyta</taxon>
        <taxon>Spermatophyta</taxon>
        <taxon>Magnoliopsida</taxon>
        <taxon>eudicotyledons</taxon>
        <taxon>Gunneridae</taxon>
        <taxon>Pentapetalae</taxon>
        <taxon>rosids</taxon>
        <taxon>fabids</taxon>
        <taxon>Fabales</taxon>
        <taxon>Fabaceae</taxon>
        <taxon>Papilionoideae</taxon>
        <taxon>50 kb inversion clade</taxon>
        <taxon>NPAAA clade</taxon>
        <taxon>indigoferoid/millettioid clade</taxon>
        <taxon>Phaseoleae</taxon>
        <taxon>Glycine</taxon>
        <taxon>Glycine subgen. Soja</taxon>
    </lineage>
</organism>
<dbReference type="GeneID" id="121172885"/>
<keyword evidence="3" id="KW-1185">Reference proteome</keyword>
<dbReference type="Gramene" id="KRH34169">
    <property type="protein sequence ID" value="KRH34169"/>
    <property type="gene ID" value="GLYMA_10G167700"/>
</dbReference>
<name>K7LJV3_SOYBN</name>
<evidence type="ECO:0000313" key="1">
    <source>
        <dbReference type="EMBL" id="KRH34169.1"/>
    </source>
</evidence>
<dbReference type="EnsemblPlants" id="KRH34169">
    <property type="protein sequence ID" value="KRH34169"/>
    <property type="gene ID" value="GLYMA_10G167700"/>
</dbReference>
<dbReference type="AlphaFoldDB" id="K7LJV3"/>
<accession>K7LJV3</accession>
<reference evidence="2" key="2">
    <citation type="submission" date="2018-02" db="UniProtKB">
        <authorList>
            <consortium name="EnsemblPlants"/>
        </authorList>
    </citation>
    <scope>IDENTIFICATION</scope>
    <source>
        <strain evidence="2">Williams 82</strain>
    </source>
</reference>
<dbReference type="EMBL" id="CM000843">
    <property type="protein sequence ID" value="KRH34169.1"/>
    <property type="molecule type" value="Genomic_DNA"/>
</dbReference>
<reference evidence="1" key="3">
    <citation type="submission" date="2018-07" db="EMBL/GenBank/DDBJ databases">
        <title>WGS assembly of Glycine max.</title>
        <authorList>
            <person name="Schmutz J."/>
            <person name="Cannon S."/>
            <person name="Schlueter J."/>
            <person name="Ma J."/>
            <person name="Mitros T."/>
            <person name="Nelson W."/>
            <person name="Hyten D."/>
            <person name="Song Q."/>
            <person name="Thelen J."/>
            <person name="Cheng J."/>
            <person name="Xu D."/>
            <person name="Hellsten U."/>
            <person name="May G."/>
            <person name="Yu Y."/>
            <person name="Sakurai T."/>
            <person name="Umezawa T."/>
            <person name="Bhattacharyya M."/>
            <person name="Sandhu D."/>
            <person name="Valliyodan B."/>
            <person name="Lindquist E."/>
            <person name="Peto M."/>
            <person name="Grant D."/>
            <person name="Shu S."/>
            <person name="Goodstein D."/>
            <person name="Barry K."/>
            <person name="Futrell-Griggs M."/>
            <person name="Abernathy B."/>
            <person name="Du J."/>
            <person name="Tian Z."/>
            <person name="Zhu L."/>
            <person name="Gill N."/>
            <person name="Joshi T."/>
            <person name="Libault M."/>
            <person name="Sethuraman A."/>
            <person name="Zhang X."/>
            <person name="Shinozaki K."/>
            <person name="Nguyen H."/>
            <person name="Wing R."/>
            <person name="Cregan P."/>
            <person name="Specht J."/>
            <person name="Grimwood J."/>
            <person name="Rokhsar D."/>
            <person name="Stacey G."/>
            <person name="Shoemaker R."/>
            <person name="Jackson S."/>
        </authorList>
    </citation>
    <scope>NUCLEOTIDE SEQUENCE</scope>
    <source>
        <tissue evidence="1">Callus</tissue>
    </source>
</reference>